<keyword evidence="3" id="KW-0520">NAD</keyword>
<evidence type="ECO:0000259" key="8">
    <source>
        <dbReference type="Pfam" id="PF00171"/>
    </source>
</evidence>
<dbReference type="EMBL" id="PSNW01000006">
    <property type="protein sequence ID" value="PPE73613.1"/>
    <property type="molecule type" value="Genomic_DNA"/>
</dbReference>
<feature type="active site" evidence="5">
    <location>
        <position position="255"/>
    </location>
</feature>
<feature type="domain" description="Aldehyde dehydrogenase" evidence="8">
    <location>
        <begin position="4"/>
        <end position="448"/>
    </location>
</feature>
<evidence type="ECO:0000256" key="6">
    <source>
        <dbReference type="PROSITE-ProRule" id="PRU10007"/>
    </source>
</evidence>
<evidence type="ECO:0000313" key="9">
    <source>
        <dbReference type="EMBL" id="PPE73613.1"/>
    </source>
</evidence>
<dbReference type="InterPro" id="IPR016162">
    <property type="entry name" value="Ald_DH_N"/>
</dbReference>
<accession>A0A2S5TF45</accession>
<protein>
    <recommendedName>
        <fullName evidence="4">Aldehyde dehydrogenase</fullName>
    </recommendedName>
</protein>
<dbReference type="PANTHER" id="PTHR43570">
    <property type="entry name" value="ALDEHYDE DEHYDROGENASE"/>
    <property type="match status" value="1"/>
</dbReference>
<dbReference type="InterPro" id="IPR016163">
    <property type="entry name" value="Ald_DH_C"/>
</dbReference>
<dbReference type="Pfam" id="PF00171">
    <property type="entry name" value="Aldedh"/>
    <property type="match status" value="1"/>
</dbReference>
<evidence type="ECO:0000256" key="2">
    <source>
        <dbReference type="ARBA" id="ARBA00023002"/>
    </source>
</evidence>
<feature type="active site" evidence="5 6">
    <location>
        <position position="221"/>
    </location>
</feature>
<dbReference type="PROSITE" id="PS00687">
    <property type="entry name" value="ALDEHYDE_DEHYDR_GLU"/>
    <property type="match status" value="1"/>
</dbReference>
<keyword evidence="2 4" id="KW-0560">Oxidoreductase</keyword>
<dbReference type="Proteomes" id="UP000238220">
    <property type="component" value="Unassembled WGS sequence"/>
</dbReference>
<keyword evidence="10" id="KW-1185">Reference proteome</keyword>
<sequence length="502" mass="55127">MSSVVDIRSGQAAHVRPLFDRLAAKAPDYNLTTAAQRIEKIRRLMATVLKYRQEIYETGKLERGLTPPDMDGELVMLKFEAEFIERNLAKWMEPKPAEGPSLMTLGKKCYMHYEAKGMALVLPSWNAPYVIGLLPTLGALGAGNAVMLKPSELAPHSSALIAKIVKEAFPDGDVTVVEGGVEVSQALLACPFNHIFYIGNNTVGRIVMKAAADHFASVTLEMGGKNPSIVDASADVEDAALKTSWGRMCNAGQACIAPDYILAHESVIERFTGALVKEITAMYNPDGKGFDKNPEFPRIINARHFERIKALVEDAKAKGAKIVMGGEYRAEDRYIAPTVVMNVTEDMKIMQEEIFGPVIVVKPWKNRDEVIKEIRGRDKPLALYVFAKDKAAWEFFRNNTTSGSTVLNHNVVQSGTNPYISFGGVNSSGIGRMVGHATFLECSNQRAVMEEGPALMDPRDVFPPLTDKYKKQLTQLIEGKPVPPAMVKLISGVVNVVGKFKK</sequence>
<reference evidence="9 10" key="1">
    <citation type="submission" date="2018-02" db="EMBL/GenBank/DDBJ databases">
        <title>Genome sequencing of Solimonas sp. HR-BB.</title>
        <authorList>
            <person name="Lee Y."/>
            <person name="Jeon C.O."/>
        </authorList>
    </citation>
    <scope>NUCLEOTIDE SEQUENCE [LARGE SCALE GENOMIC DNA]</scope>
    <source>
        <strain evidence="9 10">HR-BB</strain>
    </source>
</reference>
<dbReference type="GO" id="GO:0005737">
    <property type="term" value="C:cytoplasm"/>
    <property type="evidence" value="ECO:0007669"/>
    <property type="project" value="TreeGrafter"/>
</dbReference>
<evidence type="ECO:0000313" key="10">
    <source>
        <dbReference type="Proteomes" id="UP000238220"/>
    </source>
</evidence>
<name>A0A2S5TF45_9GAMM</name>
<organism evidence="9 10">
    <name type="scientific">Solimonas fluminis</name>
    <dbReference type="NCBI Taxonomy" id="2086571"/>
    <lineage>
        <taxon>Bacteria</taxon>
        <taxon>Pseudomonadati</taxon>
        <taxon>Pseudomonadota</taxon>
        <taxon>Gammaproteobacteria</taxon>
        <taxon>Nevskiales</taxon>
        <taxon>Nevskiaceae</taxon>
        <taxon>Solimonas</taxon>
    </lineage>
</organism>
<dbReference type="Gene3D" id="3.40.309.10">
    <property type="entry name" value="Aldehyde Dehydrogenase, Chain A, domain 2"/>
    <property type="match status" value="1"/>
</dbReference>
<comment type="similarity">
    <text evidence="1 4 7">Belongs to the aldehyde dehydrogenase family.</text>
</comment>
<dbReference type="PIRSF" id="PIRSF036492">
    <property type="entry name" value="ALDH"/>
    <property type="match status" value="1"/>
</dbReference>
<dbReference type="OrthoDB" id="9812625at2"/>
<evidence type="ECO:0000256" key="7">
    <source>
        <dbReference type="RuleBase" id="RU003345"/>
    </source>
</evidence>
<dbReference type="AlphaFoldDB" id="A0A2S5TF45"/>
<evidence type="ECO:0000256" key="4">
    <source>
        <dbReference type="PIRNR" id="PIRNR036492"/>
    </source>
</evidence>
<dbReference type="InterPro" id="IPR029510">
    <property type="entry name" value="Ald_DH_CS_GLU"/>
</dbReference>
<dbReference type="SUPFAM" id="SSF53720">
    <property type="entry name" value="ALDH-like"/>
    <property type="match status" value="1"/>
</dbReference>
<dbReference type="InterPro" id="IPR012394">
    <property type="entry name" value="Aldehyde_DH_NAD(P)"/>
</dbReference>
<dbReference type="InterPro" id="IPR016161">
    <property type="entry name" value="Ald_DH/histidinol_DH"/>
</dbReference>
<evidence type="ECO:0000256" key="5">
    <source>
        <dbReference type="PIRSR" id="PIRSR036492-1"/>
    </source>
</evidence>
<dbReference type="GO" id="GO:0004029">
    <property type="term" value="F:aldehyde dehydrogenase (NAD+) activity"/>
    <property type="evidence" value="ECO:0007669"/>
    <property type="project" value="TreeGrafter"/>
</dbReference>
<proteinExistence type="inferred from homology"/>
<dbReference type="Gene3D" id="3.40.605.10">
    <property type="entry name" value="Aldehyde Dehydrogenase, Chain A, domain 1"/>
    <property type="match status" value="1"/>
</dbReference>
<dbReference type="PANTHER" id="PTHR43570:SF20">
    <property type="entry name" value="ALDEHYDE DEHYDROGENASE ALDX-RELATED"/>
    <property type="match status" value="1"/>
</dbReference>
<comment type="caution">
    <text evidence="9">The sequence shown here is derived from an EMBL/GenBank/DDBJ whole genome shotgun (WGS) entry which is preliminary data.</text>
</comment>
<evidence type="ECO:0000256" key="1">
    <source>
        <dbReference type="ARBA" id="ARBA00009986"/>
    </source>
</evidence>
<dbReference type="RefSeq" id="WP_104230675.1">
    <property type="nucleotide sequence ID" value="NZ_PSNW01000006.1"/>
</dbReference>
<dbReference type="GO" id="GO:0006081">
    <property type="term" value="P:aldehyde metabolic process"/>
    <property type="evidence" value="ECO:0007669"/>
    <property type="project" value="InterPro"/>
</dbReference>
<gene>
    <name evidence="9" type="ORF">C3942_12495</name>
</gene>
<evidence type="ECO:0000256" key="3">
    <source>
        <dbReference type="ARBA" id="ARBA00023027"/>
    </source>
</evidence>
<dbReference type="InterPro" id="IPR015590">
    <property type="entry name" value="Aldehyde_DH_dom"/>
</dbReference>